<evidence type="ECO:0000313" key="4">
    <source>
        <dbReference type="Proteomes" id="UP000077202"/>
    </source>
</evidence>
<dbReference type="PANTHER" id="PTHR36337:SF1">
    <property type="entry name" value="OBSCURIN-LIKE PROTEIN"/>
    <property type="match status" value="1"/>
</dbReference>
<sequence>MEPTLLEDWLQVASSSSTSLSAPPASKSTPEFAANAVVQAWADIRTCVQQKSLTDSQRSALDLLFRHRRSLHYADSQVKLLLALMTQVNSSDAALLGIARRFCISGVLAWIRKCYTGAAVTPSVLKQAPEQLSSVFQSLKKAMDDRATADAYVCEAILLLGTVSSLTFAPPDLRSECCGLIAVEFEARKTAIVRGSISEALAGAGYAISVCQEQQLITIFRSMLKLWSDTKAEGPAAPSARGYDASRGLVSVSGLCGENPPLKDVVMILHVMDFLGSSFVSRLPYQSQKTSGMELLHDELLRLPLTDQGVQCAGIMACVGLLRSLYRYIPGKLKGVPAATLDPKFPIMIGNLEGFVYSVCDRVIGPDVSMSTFGSSAVHGGTYADGVYRRTDNLLLMRCIALAVSRCRSLRAHPGILRCLALCIFEDVLHLDSVYSASLDEFMSGSEVGVKQDVNGGSEEGRVADDLDAVLVAFQVHTESFVFQEVGALARALCEQYSSIREDQQRQIEQYVLEFARNLYTKHRVFVATSGKPAGQTGLSHYARNMEKFLEAAFLTVVVFYKAAVVKDAASEMSALELCASTLDSFSCIEYFRHLQMKEYIEVIKTAVSRVSDSEAGSVAFVKHFPHYNEIIHRPGPSRLILNYSWDMDEVQSSRVLFYFRVLPLCLDTLPDAVFAQRVAPVLFLYLQHPSEAMTKASHALFGAFVSSKIRPEPTVGPRKLENFENTCSDIKPDSALREQLVVYYAQRALELYPDFTPFKGLVSGFGAISRHFPSGSPAVVYCLSRLAERTGELYKTDKHLKTQDFAPPTKSGVNGSDQSRSLSVDDMGTAEKLQVLLLHLILVVDLQVLPELLKLVASLILNLPLHQGTAALDEVYGVVASSDDYTRKPAVVPWLQSLSFHLSKSRRQVKQAYASKL</sequence>
<evidence type="ECO:0000313" key="5">
    <source>
        <dbReference type="Proteomes" id="UP001162541"/>
    </source>
</evidence>
<organism evidence="3 4">
    <name type="scientific">Marchantia polymorpha subsp. ruderalis</name>
    <dbReference type="NCBI Taxonomy" id="1480154"/>
    <lineage>
        <taxon>Eukaryota</taxon>
        <taxon>Viridiplantae</taxon>
        <taxon>Streptophyta</taxon>
        <taxon>Embryophyta</taxon>
        <taxon>Marchantiophyta</taxon>
        <taxon>Marchantiopsida</taxon>
        <taxon>Marchantiidae</taxon>
        <taxon>Marchantiales</taxon>
        <taxon>Marchantiaceae</taxon>
        <taxon>Marchantia</taxon>
    </lineage>
</organism>
<dbReference type="PANTHER" id="PTHR36337">
    <property type="entry name" value="OBSCURIN-LIKE PROTEIN"/>
    <property type="match status" value="1"/>
</dbReference>
<dbReference type="EMBL" id="AP019871">
    <property type="protein sequence ID" value="BBN13429.1"/>
    <property type="molecule type" value="Genomic_DNA"/>
</dbReference>
<reference evidence="3 4" key="1">
    <citation type="submission" date="2016-03" db="EMBL/GenBank/DDBJ databases">
        <title>Mechanisms controlling the formation of the plant cell surface in tip-growing cells are functionally conserved among land plants.</title>
        <authorList>
            <person name="Honkanen S."/>
            <person name="Jones V.A."/>
            <person name="Morieri G."/>
            <person name="Champion C."/>
            <person name="Hetherington A.J."/>
            <person name="Kelly S."/>
            <person name="Saint-Marcoux D."/>
            <person name="Proust H."/>
            <person name="Prescott H."/>
            <person name="Dolan L."/>
        </authorList>
    </citation>
    <scope>NUCLEOTIDE SEQUENCE [LARGE SCALE GENOMIC DNA]</scope>
    <source>
        <strain evidence="4">cv. Tak-1 and cv. Tak-2</strain>
        <tissue evidence="3">Whole gametophyte</tissue>
    </source>
</reference>
<accession>A0A176WD86</accession>
<feature type="compositionally biased region" description="Polar residues" evidence="1">
    <location>
        <begin position="812"/>
        <end position="822"/>
    </location>
</feature>
<protein>
    <submittedName>
        <fullName evidence="3">Uncharacterized protein</fullName>
    </submittedName>
</protein>
<proteinExistence type="predicted"/>
<feature type="region of interest" description="Disordered" evidence="1">
    <location>
        <begin position="800"/>
        <end position="822"/>
    </location>
</feature>
<gene>
    <name evidence="3" type="ORF">AXG93_4031s1280</name>
    <name evidence="2" type="ORF">Mp_6g03390</name>
</gene>
<name>A0A176WD86_MARPO</name>
<evidence type="ECO:0000256" key="1">
    <source>
        <dbReference type="SAM" id="MobiDB-lite"/>
    </source>
</evidence>
<dbReference type="Proteomes" id="UP001162541">
    <property type="component" value="Chromosome 6"/>
</dbReference>
<evidence type="ECO:0000313" key="2">
    <source>
        <dbReference type="EMBL" id="BBN13429.1"/>
    </source>
</evidence>
<reference evidence="5" key="3">
    <citation type="journal article" date="2020" name="Curr. Biol.">
        <title>Chromatin organization in early land plants reveals an ancestral association between H3K27me3, transposons, and constitutive heterochromatin.</title>
        <authorList>
            <person name="Montgomery S.A."/>
            <person name="Tanizawa Y."/>
            <person name="Galik B."/>
            <person name="Wang N."/>
            <person name="Ito T."/>
            <person name="Mochizuki T."/>
            <person name="Akimcheva S."/>
            <person name="Bowman J.L."/>
            <person name="Cognat V."/>
            <person name="Marechal-Drouard L."/>
            <person name="Ekker H."/>
            <person name="Hong S.F."/>
            <person name="Kohchi T."/>
            <person name="Lin S.S."/>
            <person name="Liu L.D."/>
            <person name="Nakamura Y."/>
            <person name="Valeeva L.R."/>
            <person name="Shakirov E.V."/>
            <person name="Shippen D.E."/>
            <person name="Wei W.L."/>
            <person name="Yagura M."/>
            <person name="Yamaoka S."/>
            <person name="Yamato K.T."/>
            <person name="Liu C."/>
            <person name="Berger F."/>
        </authorList>
    </citation>
    <scope>NUCLEOTIDE SEQUENCE [LARGE SCALE GENOMIC DNA]</scope>
    <source>
        <strain evidence="5">Tak-1</strain>
    </source>
</reference>
<dbReference type="Proteomes" id="UP000077202">
    <property type="component" value="Unassembled WGS sequence"/>
</dbReference>
<dbReference type="AlphaFoldDB" id="A0A176WD86"/>
<evidence type="ECO:0000313" key="3">
    <source>
        <dbReference type="EMBL" id="OAE31077.1"/>
    </source>
</evidence>
<dbReference type="EMBL" id="LVLJ01001187">
    <property type="protein sequence ID" value="OAE31077.1"/>
    <property type="molecule type" value="Genomic_DNA"/>
</dbReference>
<keyword evidence="4" id="KW-1185">Reference proteome</keyword>
<reference evidence="2" key="2">
    <citation type="journal article" date="2019" name="Curr. Biol.">
        <title>Chromatin organization in early land plants reveals an ancestral association between H3K27me3, transposons, and constitutive heterochromatin.</title>
        <authorList>
            <person name="Montgomery S.A."/>
            <person name="Tanizawa Y."/>
            <person name="Galik B."/>
            <person name="Wang N."/>
            <person name="Ito T."/>
            <person name="Mochizuki T."/>
            <person name="Akimcheva S."/>
            <person name="Bowman J."/>
            <person name="Cognat V."/>
            <person name="Drouard L."/>
            <person name="Ekker H."/>
            <person name="Houng S."/>
            <person name="Kohchi T."/>
            <person name="Lin S."/>
            <person name="Liu L.D."/>
            <person name="Nakamura Y."/>
            <person name="Valeeva L.R."/>
            <person name="Shakirov E.V."/>
            <person name="Shippen D.E."/>
            <person name="Wei W."/>
            <person name="Yagura M."/>
            <person name="Yamaoka S."/>
            <person name="Yamato K.T."/>
            <person name="Liu C."/>
            <person name="Berger F."/>
        </authorList>
    </citation>
    <scope>NUCLEOTIDE SEQUENCE [LARGE SCALE GENOMIC DNA]</scope>
    <source>
        <strain evidence="2">Tak-1</strain>
    </source>
</reference>